<dbReference type="AlphaFoldDB" id="A0A5J9UMF9"/>
<sequence>MTRTRSASWSDIPLELAGLVLLRLPAHVDRVHFAAVCPQWRAATRVVPLPPPLPLLALPDGTVHYSKTNLIIGQLKDAQHQKSVRAHTTFYLEQWSLEEPNRLGQAIRRTPYARPQTWNFRGAREGTHRVAIGEIRAQLWHVGEAAVLLQGSMTVSETLGEGKTEKVSIILSGYSSRILKMRRVPMPEPVPPPREWHTWNPACVVMDQRGREEMRADPSRSAPWRQSYRP</sequence>
<feature type="non-terminal residue" evidence="2">
    <location>
        <position position="1"/>
    </location>
</feature>
<comment type="caution">
    <text evidence="2">The sequence shown here is derived from an EMBL/GenBank/DDBJ whole genome shotgun (WGS) entry which is preliminary data.</text>
</comment>
<evidence type="ECO:0000313" key="3">
    <source>
        <dbReference type="Proteomes" id="UP000324897"/>
    </source>
</evidence>
<reference evidence="2 3" key="1">
    <citation type="journal article" date="2019" name="Sci. Rep.">
        <title>A high-quality genome of Eragrostis curvula grass provides insights into Poaceae evolution and supports new strategies to enhance forage quality.</title>
        <authorList>
            <person name="Carballo J."/>
            <person name="Santos B.A.C.M."/>
            <person name="Zappacosta D."/>
            <person name="Garbus I."/>
            <person name="Selva J.P."/>
            <person name="Gallo C.A."/>
            <person name="Diaz A."/>
            <person name="Albertini E."/>
            <person name="Caccamo M."/>
            <person name="Echenique V."/>
        </authorList>
    </citation>
    <scope>NUCLEOTIDE SEQUENCE [LARGE SCALE GENOMIC DNA]</scope>
    <source>
        <strain evidence="3">cv. Victoria</strain>
        <tissue evidence="2">Leaf</tissue>
    </source>
</reference>
<organism evidence="2 3">
    <name type="scientific">Eragrostis curvula</name>
    <name type="common">weeping love grass</name>
    <dbReference type="NCBI Taxonomy" id="38414"/>
    <lineage>
        <taxon>Eukaryota</taxon>
        <taxon>Viridiplantae</taxon>
        <taxon>Streptophyta</taxon>
        <taxon>Embryophyta</taxon>
        <taxon>Tracheophyta</taxon>
        <taxon>Spermatophyta</taxon>
        <taxon>Magnoliopsida</taxon>
        <taxon>Liliopsida</taxon>
        <taxon>Poales</taxon>
        <taxon>Poaceae</taxon>
        <taxon>PACMAD clade</taxon>
        <taxon>Chloridoideae</taxon>
        <taxon>Eragrostideae</taxon>
        <taxon>Eragrostidinae</taxon>
        <taxon>Eragrostis</taxon>
    </lineage>
</organism>
<evidence type="ECO:0008006" key="4">
    <source>
        <dbReference type="Google" id="ProtNLM"/>
    </source>
</evidence>
<evidence type="ECO:0000313" key="2">
    <source>
        <dbReference type="EMBL" id="TVU24451.1"/>
    </source>
</evidence>
<dbReference type="EMBL" id="RWGY01000013">
    <property type="protein sequence ID" value="TVU24451.1"/>
    <property type="molecule type" value="Genomic_DNA"/>
</dbReference>
<accession>A0A5J9UMF9</accession>
<dbReference type="Proteomes" id="UP000324897">
    <property type="component" value="Chromosome 2"/>
</dbReference>
<feature type="region of interest" description="Disordered" evidence="1">
    <location>
        <begin position="211"/>
        <end position="230"/>
    </location>
</feature>
<dbReference type="SUPFAM" id="SSF81383">
    <property type="entry name" value="F-box domain"/>
    <property type="match status" value="1"/>
</dbReference>
<dbReference type="PANTHER" id="PTHR33110:SF71">
    <property type="entry name" value="F-BOX_KELCH-REPEAT PROTEIN"/>
    <property type="match status" value="1"/>
</dbReference>
<gene>
    <name evidence="2" type="ORF">EJB05_26888</name>
</gene>
<proteinExistence type="predicted"/>
<protein>
    <recommendedName>
        <fullName evidence="4">F-box domain-containing protein</fullName>
    </recommendedName>
</protein>
<dbReference type="Gramene" id="TVU24451">
    <property type="protein sequence ID" value="TVU24451"/>
    <property type="gene ID" value="EJB05_26888"/>
</dbReference>
<dbReference type="InterPro" id="IPR036047">
    <property type="entry name" value="F-box-like_dom_sf"/>
</dbReference>
<name>A0A5J9UMF9_9POAL</name>
<keyword evidence="3" id="KW-1185">Reference proteome</keyword>
<evidence type="ECO:0000256" key="1">
    <source>
        <dbReference type="SAM" id="MobiDB-lite"/>
    </source>
</evidence>
<dbReference type="CDD" id="cd09917">
    <property type="entry name" value="F-box_SF"/>
    <property type="match status" value="1"/>
</dbReference>
<dbReference type="OrthoDB" id="1939324at2759"/>
<dbReference type="PANTHER" id="PTHR33110">
    <property type="entry name" value="F-BOX/KELCH-REPEAT PROTEIN-RELATED"/>
    <property type="match status" value="1"/>
</dbReference>